<dbReference type="SMART" id="SM00054">
    <property type="entry name" value="EFh"/>
    <property type="match status" value="3"/>
</dbReference>
<organism evidence="4 5">
    <name type="scientific">Artemisia annua</name>
    <name type="common">Sweet wormwood</name>
    <dbReference type="NCBI Taxonomy" id="35608"/>
    <lineage>
        <taxon>Eukaryota</taxon>
        <taxon>Viridiplantae</taxon>
        <taxon>Streptophyta</taxon>
        <taxon>Embryophyta</taxon>
        <taxon>Tracheophyta</taxon>
        <taxon>Spermatophyta</taxon>
        <taxon>Magnoliopsida</taxon>
        <taxon>eudicotyledons</taxon>
        <taxon>Gunneridae</taxon>
        <taxon>Pentapetalae</taxon>
        <taxon>asterids</taxon>
        <taxon>campanulids</taxon>
        <taxon>Asterales</taxon>
        <taxon>Asteraceae</taxon>
        <taxon>Asteroideae</taxon>
        <taxon>Anthemideae</taxon>
        <taxon>Artemisiinae</taxon>
        <taxon>Artemisia</taxon>
    </lineage>
</organism>
<dbReference type="CDD" id="cd00051">
    <property type="entry name" value="EFh"/>
    <property type="match status" value="1"/>
</dbReference>
<keyword evidence="1" id="KW-0677">Repeat</keyword>
<evidence type="ECO:0000256" key="1">
    <source>
        <dbReference type="ARBA" id="ARBA00022737"/>
    </source>
</evidence>
<dbReference type="EMBL" id="PKPP01006152">
    <property type="protein sequence ID" value="PWA57472.1"/>
    <property type="molecule type" value="Genomic_DNA"/>
</dbReference>
<feature type="domain" description="EF-hand" evidence="3">
    <location>
        <begin position="141"/>
        <end position="176"/>
    </location>
</feature>
<dbReference type="Proteomes" id="UP000245207">
    <property type="component" value="Unassembled WGS sequence"/>
</dbReference>
<accession>A0A2U1M896</accession>
<comment type="caution">
    <text evidence="4">The sequence shown here is derived from an EMBL/GenBank/DDBJ whole genome shotgun (WGS) entry which is preliminary data.</text>
</comment>
<dbReference type="InterPro" id="IPR011992">
    <property type="entry name" value="EF-hand-dom_pair"/>
</dbReference>
<keyword evidence="4" id="KW-0808">Transferase</keyword>
<reference evidence="4 5" key="1">
    <citation type="journal article" date="2018" name="Mol. Plant">
        <title>The genome of Artemisia annua provides insight into the evolution of Asteraceae family and artemisinin biosynthesis.</title>
        <authorList>
            <person name="Shen Q."/>
            <person name="Zhang L."/>
            <person name="Liao Z."/>
            <person name="Wang S."/>
            <person name="Yan T."/>
            <person name="Shi P."/>
            <person name="Liu M."/>
            <person name="Fu X."/>
            <person name="Pan Q."/>
            <person name="Wang Y."/>
            <person name="Lv Z."/>
            <person name="Lu X."/>
            <person name="Zhang F."/>
            <person name="Jiang W."/>
            <person name="Ma Y."/>
            <person name="Chen M."/>
            <person name="Hao X."/>
            <person name="Li L."/>
            <person name="Tang Y."/>
            <person name="Lv G."/>
            <person name="Zhou Y."/>
            <person name="Sun X."/>
            <person name="Brodelius P.E."/>
            <person name="Rose J.K.C."/>
            <person name="Tang K."/>
        </authorList>
    </citation>
    <scope>NUCLEOTIDE SEQUENCE [LARGE SCALE GENOMIC DNA]</scope>
    <source>
        <strain evidence="5">cv. Huhao1</strain>
        <tissue evidence="4">Leaf</tissue>
    </source>
</reference>
<evidence type="ECO:0000256" key="2">
    <source>
        <dbReference type="ARBA" id="ARBA00022837"/>
    </source>
</evidence>
<keyword evidence="2" id="KW-0106">Calcium</keyword>
<evidence type="ECO:0000313" key="5">
    <source>
        <dbReference type="Proteomes" id="UP000245207"/>
    </source>
</evidence>
<sequence length="202" mass="22381">MGDNLDLGCQGSKWSGGVACTHPQLNIFDNRRLEPGPWKKGPTVEAKPLISIIDVMLQRFLCYNCRGVCLQLIKRLFVNIPNRAQAETVQDFGTGVLLGCDSDYPLFGFPQDMFKAMDTDNSGAITFDELKAGLRKFGSTLKDTEIRDLGDDADVDNSGTIDYAEFVATTIHLNKLDLEEHLVAAFQYFDKDGSGYITVDEL</sequence>
<feature type="domain" description="EF-hand" evidence="3">
    <location>
        <begin position="177"/>
        <end position="202"/>
    </location>
</feature>
<proteinExistence type="predicted"/>
<dbReference type="PROSITE" id="PS50222">
    <property type="entry name" value="EF_HAND_2"/>
    <property type="match status" value="3"/>
</dbReference>
<dbReference type="GO" id="GO:0016301">
    <property type="term" value="F:kinase activity"/>
    <property type="evidence" value="ECO:0007669"/>
    <property type="project" value="UniProtKB-KW"/>
</dbReference>
<dbReference type="SUPFAM" id="SSF47473">
    <property type="entry name" value="EF-hand"/>
    <property type="match status" value="1"/>
</dbReference>
<gene>
    <name evidence="4" type="ORF">CTI12_AA408430</name>
</gene>
<feature type="domain" description="EF-hand" evidence="3">
    <location>
        <begin position="111"/>
        <end position="140"/>
    </location>
</feature>
<dbReference type="PANTHER" id="PTHR23050">
    <property type="entry name" value="CALCIUM BINDING PROTEIN"/>
    <property type="match status" value="1"/>
</dbReference>
<keyword evidence="5" id="KW-1185">Reference proteome</keyword>
<dbReference type="GO" id="GO:0005509">
    <property type="term" value="F:calcium ion binding"/>
    <property type="evidence" value="ECO:0007669"/>
    <property type="project" value="InterPro"/>
</dbReference>
<dbReference type="PROSITE" id="PS00018">
    <property type="entry name" value="EF_HAND_1"/>
    <property type="match status" value="3"/>
</dbReference>
<dbReference type="InterPro" id="IPR050145">
    <property type="entry name" value="Centrin_CML-like"/>
</dbReference>
<dbReference type="InterPro" id="IPR002048">
    <property type="entry name" value="EF_hand_dom"/>
</dbReference>
<dbReference type="Pfam" id="PF13499">
    <property type="entry name" value="EF-hand_7"/>
    <property type="match status" value="1"/>
</dbReference>
<dbReference type="AlphaFoldDB" id="A0A2U1M896"/>
<protein>
    <submittedName>
        <fullName evidence="4">Calcium-dependent/calmodulin-independent protein kinase</fullName>
    </submittedName>
</protein>
<dbReference type="OrthoDB" id="40902at2759"/>
<keyword evidence="4" id="KW-0418">Kinase</keyword>
<evidence type="ECO:0000259" key="3">
    <source>
        <dbReference type="PROSITE" id="PS50222"/>
    </source>
</evidence>
<dbReference type="Pfam" id="PF13202">
    <property type="entry name" value="EF-hand_5"/>
    <property type="match status" value="1"/>
</dbReference>
<dbReference type="STRING" id="35608.A0A2U1M896"/>
<dbReference type="FunFam" id="1.10.238.10:FF:000001">
    <property type="entry name" value="Calmodulin 1"/>
    <property type="match status" value="1"/>
</dbReference>
<dbReference type="Gene3D" id="1.10.238.10">
    <property type="entry name" value="EF-hand"/>
    <property type="match status" value="1"/>
</dbReference>
<dbReference type="InterPro" id="IPR018247">
    <property type="entry name" value="EF_Hand_1_Ca_BS"/>
</dbReference>
<name>A0A2U1M896_ARTAN</name>
<evidence type="ECO:0000313" key="4">
    <source>
        <dbReference type="EMBL" id="PWA57472.1"/>
    </source>
</evidence>